<dbReference type="KEGG" id="vg:11117603"/>
<protein>
    <submittedName>
        <fullName evidence="1">Uncharacterized protein</fullName>
    </submittedName>
</protein>
<organism evidence="1 2">
    <name type="scientific">Salmonella phage 7-11</name>
    <dbReference type="NCBI Taxonomy" id="1054968"/>
    <lineage>
        <taxon>Viruses</taxon>
        <taxon>Duplodnaviria</taxon>
        <taxon>Heunggongvirae</taxon>
        <taxon>Uroviricota</taxon>
        <taxon>Caudoviricetes</taxon>
        <taxon>Grimontviridae</taxon>
        <taxon>Moazamivirus</taxon>
        <taxon>Moazamivirus 711</taxon>
    </lineage>
</organism>
<evidence type="ECO:0000313" key="2">
    <source>
        <dbReference type="Proteomes" id="UP000001639"/>
    </source>
</evidence>
<name>G0X569_9CAUD</name>
<reference evidence="1 2" key="1">
    <citation type="journal article" date="2011" name="Arch. Virol.">
        <title>The genome sequence of enterobacterial phage 7-11, which possesses an unusually elongated head.</title>
        <authorList>
            <person name="Kropinski A.M."/>
            <person name="Lingohr E.J."/>
            <person name="Ackermann H.W."/>
        </authorList>
    </citation>
    <scope>NUCLEOTIDE SEQUENCE [LARGE SCALE GENOMIC DNA]</scope>
</reference>
<evidence type="ECO:0000313" key="1">
    <source>
        <dbReference type="EMBL" id="AEK82051.1"/>
    </source>
</evidence>
<accession>G0X569</accession>
<keyword evidence="2" id="KW-1185">Reference proteome</keyword>
<dbReference type="RefSeq" id="YP_004782511.1">
    <property type="nucleotide sequence ID" value="NC_015938.1"/>
</dbReference>
<dbReference type="OrthoDB" id="27090at10239"/>
<dbReference type="EMBL" id="HM997019">
    <property type="protein sequence ID" value="AEK82051.1"/>
    <property type="molecule type" value="Genomic_DNA"/>
</dbReference>
<dbReference type="GeneID" id="11117603"/>
<proteinExistence type="predicted"/>
<sequence>MPQPTGFYRNLKRHVEDMKCPVCYGGGSCNDAEPGDMSFNEWTCTACNGTGCAVSKETLLMQIKEDINEFS</sequence>
<dbReference type="Proteomes" id="UP000001639">
    <property type="component" value="Segment"/>
</dbReference>